<proteinExistence type="predicted"/>
<dbReference type="Proteomes" id="UP001497516">
    <property type="component" value="Chromosome 2"/>
</dbReference>
<evidence type="ECO:0000313" key="1">
    <source>
        <dbReference type="EMBL" id="CAL1370728.1"/>
    </source>
</evidence>
<accession>A0AAV2DA02</accession>
<dbReference type="EMBL" id="OZ034815">
    <property type="protein sequence ID" value="CAL1370728.1"/>
    <property type="molecule type" value="Genomic_DNA"/>
</dbReference>
<dbReference type="AlphaFoldDB" id="A0AAV2DA02"/>
<sequence length="139" mass="15254">MVMKAAQRVPLLEHNEIECSQTSEVVKLTEEDTVNAVVQGLEEDKVAIKDKKVVADTTPPVPLSALPSHEEFNRVINGAKPRSALKVPTPILHSNSFDLLCGQRDFKLRAPPNKGGIEGLRSNGEPLRRLLLVNETAKL</sequence>
<name>A0AAV2DA02_9ROSI</name>
<protein>
    <submittedName>
        <fullName evidence="1">Uncharacterized protein</fullName>
    </submittedName>
</protein>
<gene>
    <name evidence="1" type="ORF">LTRI10_LOCUS12833</name>
</gene>
<evidence type="ECO:0000313" key="2">
    <source>
        <dbReference type="Proteomes" id="UP001497516"/>
    </source>
</evidence>
<organism evidence="1 2">
    <name type="scientific">Linum trigynum</name>
    <dbReference type="NCBI Taxonomy" id="586398"/>
    <lineage>
        <taxon>Eukaryota</taxon>
        <taxon>Viridiplantae</taxon>
        <taxon>Streptophyta</taxon>
        <taxon>Embryophyta</taxon>
        <taxon>Tracheophyta</taxon>
        <taxon>Spermatophyta</taxon>
        <taxon>Magnoliopsida</taxon>
        <taxon>eudicotyledons</taxon>
        <taxon>Gunneridae</taxon>
        <taxon>Pentapetalae</taxon>
        <taxon>rosids</taxon>
        <taxon>fabids</taxon>
        <taxon>Malpighiales</taxon>
        <taxon>Linaceae</taxon>
        <taxon>Linum</taxon>
    </lineage>
</organism>
<reference evidence="1 2" key="1">
    <citation type="submission" date="2024-04" db="EMBL/GenBank/DDBJ databases">
        <authorList>
            <person name="Fracassetti M."/>
        </authorList>
    </citation>
    <scope>NUCLEOTIDE SEQUENCE [LARGE SCALE GENOMIC DNA]</scope>
</reference>
<keyword evidence="2" id="KW-1185">Reference proteome</keyword>